<dbReference type="InterPro" id="IPR014710">
    <property type="entry name" value="RmlC-like_jellyroll"/>
</dbReference>
<dbReference type="AlphaFoldDB" id="A0A6B8RTP8"/>
<dbReference type="InterPro" id="IPR037923">
    <property type="entry name" value="HTH-like"/>
</dbReference>
<dbReference type="Pfam" id="PF02311">
    <property type="entry name" value="AraC_binding"/>
    <property type="match status" value="1"/>
</dbReference>
<feature type="domain" description="HTH araC/xylS-type" evidence="4">
    <location>
        <begin position="196"/>
        <end position="294"/>
    </location>
</feature>
<dbReference type="SUPFAM" id="SSF46689">
    <property type="entry name" value="Homeodomain-like"/>
    <property type="match status" value="2"/>
</dbReference>
<dbReference type="PROSITE" id="PS00041">
    <property type="entry name" value="HTH_ARAC_FAMILY_1"/>
    <property type="match status" value="1"/>
</dbReference>
<evidence type="ECO:0000256" key="2">
    <source>
        <dbReference type="ARBA" id="ARBA00023125"/>
    </source>
</evidence>
<dbReference type="SMART" id="SM00342">
    <property type="entry name" value="HTH_ARAC"/>
    <property type="match status" value="1"/>
</dbReference>
<dbReference type="Gene3D" id="2.60.120.10">
    <property type="entry name" value="Jelly Rolls"/>
    <property type="match status" value="1"/>
</dbReference>
<organism evidence="5 6">
    <name type="scientific">Paenibacillus psychroresistens</name>
    <dbReference type="NCBI Taxonomy" id="1778678"/>
    <lineage>
        <taxon>Bacteria</taxon>
        <taxon>Bacillati</taxon>
        <taxon>Bacillota</taxon>
        <taxon>Bacilli</taxon>
        <taxon>Bacillales</taxon>
        <taxon>Paenibacillaceae</taxon>
        <taxon>Paenibacillus</taxon>
    </lineage>
</organism>
<keyword evidence="3" id="KW-0804">Transcription</keyword>
<keyword evidence="2" id="KW-0238">DNA-binding</keyword>
<dbReference type="KEGG" id="ppsc:EHS13_29285"/>
<dbReference type="PANTHER" id="PTHR43280">
    <property type="entry name" value="ARAC-FAMILY TRANSCRIPTIONAL REGULATOR"/>
    <property type="match status" value="1"/>
</dbReference>
<dbReference type="PROSITE" id="PS01124">
    <property type="entry name" value="HTH_ARAC_FAMILY_2"/>
    <property type="match status" value="1"/>
</dbReference>
<evidence type="ECO:0000256" key="1">
    <source>
        <dbReference type="ARBA" id="ARBA00023015"/>
    </source>
</evidence>
<dbReference type="SUPFAM" id="SSF51215">
    <property type="entry name" value="Regulatory protein AraC"/>
    <property type="match status" value="1"/>
</dbReference>
<reference evidence="6" key="1">
    <citation type="submission" date="2018-11" db="EMBL/GenBank/DDBJ databases">
        <title>Complete genome sequence of Paenibacillus sp. ML311-T8.</title>
        <authorList>
            <person name="Nam Y.-D."/>
            <person name="Kang J."/>
            <person name="Chung W.-H."/>
            <person name="Park Y.S."/>
        </authorList>
    </citation>
    <scope>NUCLEOTIDE SEQUENCE [LARGE SCALE GENOMIC DNA]</scope>
    <source>
        <strain evidence="6">ML311-T8</strain>
    </source>
</reference>
<sequence length="297" mass="34838">MIMLHSSDFFVENMPFSINRYVYDNYDALHMHAHDFIEIVYVNRGKGIHVVHGSTIPVTEGDLFIINYDTPHCFYPYDRANSDGLEVYNCMFLPAFIEHLQIELPIMRGITGLFLLKGLYPEETGYKADLILHESLKKDFVQLFQTMHKEYEAQQEGYADILKMQLCELLIKTYRIHKDLYRDQPHPDAYKLELIQKSIQYMRSNFSNPIQINELSQQALLSKSYFSSVFKKITGISVFDYLQKLRIEEACKLLVENTKTVTEISELVGYNDYRFFNKIFRKITGMTASAYRKSFSL</sequence>
<accession>A0A6B8RTP8</accession>
<dbReference type="EMBL" id="CP034235">
    <property type="protein sequence ID" value="QGQ98686.1"/>
    <property type="molecule type" value="Genomic_DNA"/>
</dbReference>
<name>A0A6B8RTP8_9BACL</name>
<dbReference type="InterPro" id="IPR018060">
    <property type="entry name" value="HTH_AraC"/>
</dbReference>
<dbReference type="Gene3D" id="1.10.10.60">
    <property type="entry name" value="Homeodomain-like"/>
    <property type="match status" value="2"/>
</dbReference>
<evidence type="ECO:0000313" key="5">
    <source>
        <dbReference type="EMBL" id="QGQ98686.1"/>
    </source>
</evidence>
<evidence type="ECO:0000259" key="4">
    <source>
        <dbReference type="PROSITE" id="PS01124"/>
    </source>
</evidence>
<evidence type="ECO:0000313" key="6">
    <source>
        <dbReference type="Proteomes" id="UP000426246"/>
    </source>
</evidence>
<keyword evidence="1" id="KW-0805">Transcription regulation</keyword>
<dbReference type="PANTHER" id="PTHR43280:SF34">
    <property type="entry name" value="ARAC-FAMILY TRANSCRIPTIONAL REGULATOR"/>
    <property type="match status" value="1"/>
</dbReference>
<protein>
    <submittedName>
        <fullName evidence="5">AraC family transcriptional regulator</fullName>
    </submittedName>
</protein>
<dbReference type="InterPro" id="IPR003313">
    <property type="entry name" value="AraC-bd"/>
</dbReference>
<dbReference type="InterPro" id="IPR009057">
    <property type="entry name" value="Homeodomain-like_sf"/>
</dbReference>
<evidence type="ECO:0000256" key="3">
    <source>
        <dbReference type="ARBA" id="ARBA00023163"/>
    </source>
</evidence>
<proteinExistence type="predicted"/>
<dbReference type="InterPro" id="IPR018062">
    <property type="entry name" value="HTH_AraC-typ_CS"/>
</dbReference>
<keyword evidence="6" id="KW-1185">Reference proteome</keyword>
<dbReference type="Proteomes" id="UP000426246">
    <property type="component" value="Chromosome"/>
</dbReference>
<gene>
    <name evidence="5" type="ORF">EHS13_29285</name>
</gene>
<dbReference type="GO" id="GO:0003700">
    <property type="term" value="F:DNA-binding transcription factor activity"/>
    <property type="evidence" value="ECO:0007669"/>
    <property type="project" value="InterPro"/>
</dbReference>
<dbReference type="GO" id="GO:0043565">
    <property type="term" value="F:sequence-specific DNA binding"/>
    <property type="evidence" value="ECO:0007669"/>
    <property type="project" value="InterPro"/>
</dbReference>
<dbReference type="Pfam" id="PF12833">
    <property type="entry name" value="HTH_18"/>
    <property type="match status" value="1"/>
</dbReference>